<reference evidence="1" key="2">
    <citation type="journal article" date="2015" name="Data Brief">
        <title>Shoot transcriptome of the giant reed, Arundo donax.</title>
        <authorList>
            <person name="Barrero R.A."/>
            <person name="Guerrero F.D."/>
            <person name="Moolhuijzen P."/>
            <person name="Goolsby J.A."/>
            <person name="Tidwell J."/>
            <person name="Bellgard S.E."/>
            <person name="Bellgard M.I."/>
        </authorList>
    </citation>
    <scope>NUCLEOTIDE SEQUENCE</scope>
    <source>
        <tissue evidence="1">Shoot tissue taken approximately 20 cm above the soil surface</tissue>
    </source>
</reference>
<name>A0A0A9CBW9_ARUDO</name>
<dbReference type="AlphaFoldDB" id="A0A0A9CBW9"/>
<reference evidence="1" key="1">
    <citation type="submission" date="2014-09" db="EMBL/GenBank/DDBJ databases">
        <authorList>
            <person name="Magalhaes I.L.F."/>
            <person name="Oliveira U."/>
            <person name="Santos F.R."/>
            <person name="Vidigal T.H.D.A."/>
            <person name="Brescovit A.D."/>
            <person name="Santos A.J."/>
        </authorList>
    </citation>
    <scope>NUCLEOTIDE SEQUENCE</scope>
    <source>
        <tissue evidence="1">Shoot tissue taken approximately 20 cm above the soil surface</tissue>
    </source>
</reference>
<dbReference type="EMBL" id="GBRH01225947">
    <property type="protein sequence ID" value="JAD71948.1"/>
    <property type="molecule type" value="Transcribed_RNA"/>
</dbReference>
<accession>A0A0A9CBW9</accession>
<sequence>MIISLLDESIHNFDISKLNIYIDNNSQKIYCTHPRTSLIFHWWSI</sequence>
<evidence type="ECO:0000313" key="1">
    <source>
        <dbReference type="EMBL" id="JAD71948.1"/>
    </source>
</evidence>
<organism evidence="1">
    <name type="scientific">Arundo donax</name>
    <name type="common">Giant reed</name>
    <name type="synonym">Donax arundinaceus</name>
    <dbReference type="NCBI Taxonomy" id="35708"/>
    <lineage>
        <taxon>Eukaryota</taxon>
        <taxon>Viridiplantae</taxon>
        <taxon>Streptophyta</taxon>
        <taxon>Embryophyta</taxon>
        <taxon>Tracheophyta</taxon>
        <taxon>Spermatophyta</taxon>
        <taxon>Magnoliopsida</taxon>
        <taxon>Liliopsida</taxon>
        <taxon>Poales</taxon>
        <taxon>Poaceae</taxon>
        <taxon>PACMAD clade</taxon>
        <taxon>Arundinoideae</taxon>
        <taxon>Arundineae</taxon>
        <taxon>Arundo</taxon>
    </lineage>
</organism>
<protein>
    <submittedName>
        <fullName evidence="1">Uncharacterized protein</fullName>
    </submittedName>
</protein>
<proteinExistence type="predicted"/>